<keyword evidence="3" id="KW-1185">Reference proteome</keyword>
<feature type="signal peptide" evidence="1">
    <location>
        <begin position="1"/>
        <end position="26"/>
    </location>
</feature>
<accession>A0A1K2ID44</accession>
<name>A0A1K2ID44_9FLAO</name>
<dbReference type="EMBL" id="FPKV01000001">
    <property type="protein sequence ID" value="SFZ90311.1"/>
    <property type="molecule type" value="Genomic_DNA"/>
</dbReference>
<protein>
    <submittedName>
        <fullName evidence="2">Antitoxin component YwqK of the YwqJK toxin-antitoxin module</fullName>
    </submittedName>
</protein>
<dbReference type="SUPFAM" id="SSF82185">
    <property type="entry name" value="Histone H3 K4-specific methyltransferase SET7/9 N-terminal domain"/>
    <property type="match status" value="1"/>
</dbReference>
<dbReference type="AlphaFoldDB" id="A0A1K2ID44"/>
<reference evidence="2 3" key="1">
    <citation type="submission" date="2016-10" db="EMBL/GenBank/DDBJ databases">
        <authorList>
            <person name="de Groot N.N."/>
        </authorList>
    </citation>
    <scope>NUCLEOTIDE SEQUENCE [LARGE SCALE GENOMIC DNA]</scope>
    <source>
        <strain evidence="2 3">DSM 18180</strain>
    </source>
</reference>
<dbReference type="OrthoDB" id="7342920at2"/>
<feature type="chain" id="PRO_5013335374" evidence="1">
    <location>
        <begin position="27"/>
        <end position="221"/>
    </location>
</feature>
<dbReference type="Proteomes" id="UP000182544">
    <property type="component" value="Unassembled WGS sequence"/>
</dbReference>
<proteinExistence type="predicted"/>
<dbReference type="RefSeq" id="WP_072400495.1">
    <property type="nucleotide sequence ID" value="NZ_FPKV01000001.1"/>
</dbReference>
<evidence type="ECO:0000256" key="1">
    <source>
        <dbReference type="SAM" id="SignalP"/>
    </source>
</evidence>
<sequence length="221" mass="25524">MKTPTIAIKALLFCTLLSFFNCNNKATNEGIKLIPRNSYFIDFHKGISIYRDNISRNVMDGYYVIGDESKKWEEFYVKQGVLNNDYIVYHNNGEKYTHSKYHNGVLHGEDLLYYISGKLKKFSAYNRGELYGKVIEYYEGGQVRSESSIKNEKVISSSVFSETGDLISKMYTKDNKSITQEFKDGKLLSEEISSNYDDFKAEKLYNNDGTLDVSINEIDRE</sequence>
<evidence type="ECO:0000313" key="2">
    <source>
        <dbReference type="EMBL" id="SFZ90311.1"/>
    </source>
</evidence>
<gene>
    <name evidence="2" type="ORF">SAMN05428642_101861</name>
</gene>
<dbReference type="Gene3D" id="3.90.930.1">
    <property type="match status" value="1"/>
</dbReference>
<evidence type="ECO:0000313" key="3">
    <source>
        <dbReference type="Proteomes" id="UP000182544"/>
    </source>
</evidence>
<keyword evidence="1" id="KW-0732">Signal</keyword>
<organism evidence="2 3">
    <name type="scientific">Flaviramulus basaltis</name>
    <dbReference type="NCBI Taxonomy" id="369401"/>
    <lineage>
        <taxon>Bacteria</taxon>
        <taxon>Pseudomonadati</taxon>
        <taxon>Bacteroidota</taxon>
        <taxon>Flavobacteriia</taxon>
        <taxon>Flavobacteriales</taxon>
        <taxon>Flavobacteriaceae</taxon>
        <taxon>Flaviramulus</taxon>
    </lineage>
</organism>